<feature type="domain" description="POPDC1-3" evidence="9">
    <location>
        <begin position="95"/>
        <end position="321"/>
    </location>
</feature>
<evidence type="ECO:0000256" key="4">
    <source>
        <dbReference type="ARBA" id="ARBA00022692"/>
    </source>
</evidence>
<keyword evidence="4 8" id="KW-0812">Transmembrane</keyword>
<evidence type="ECO:0000256" key="6">
    <source>
        <dbReference type="ARBA" id="ARBA00023136"/>
    </source>
</evidence>
<dbReference type="InterPro" id="IPR006916">
    <property type="entry name" value="POPDC1-3"/>
</dbReference>
<dbReference type="PANTHER" id="PTHR12101">
    <property type="entry name" value="POPEYE DOMAIN CONTAINING PROTEIN"/>
    <property type="match status" value="1"/>
</dbReference>
<dbReference type="PANTHER" id="PTHR12101:SF17">
    <property type="entry name" value="BLOOD VESSEL EPICARDIAL SUBSTANCE"/>
    <property type="match status" value="1"/>
</dbReference>
<gene>
    <name evidence="10" type="ORF">BEMITA_LOCUS12740</name>
</gene>
<dbReference type="GO" id="GO:0030552">
    <property type="term" value="F:cAMP binding"/>
    <property type="evidence" value="ECO:0007669"/>
    <property type="project" value="TreeGrafter"/>
</dbReference>
<evidence type="ECO:0000259" key="9">
    <source>
        <dbReference type="Pfam" id="PF04831"/>
    </source>
</evidence>
<organism evidence="10 11">
    <name type="scientific">Bemisia tabaci</name>
    <name type="common">Sweetpotato whitefly</name>
    <name type="synonym">Aleurodes tabaci</name>
    <dbReference type="NCBI Taxonomy" id="7038"/>
    <lineage>
        <taxon>Eukaryota</taxon>
        <taxon>Metazoa</taxon>
        <taxon>Ecdysozoa</taxon>
        <taxon>Arthropoda</taxon>
        <taxon>Hexapoda</taxon>
        <taxon>Insecta</taxon>
        <taxon>Pterygota</taxon>
        <taxon>Neoptera</taxon>
        <taxon>Paraneoptera</taxon>
        <taxon>Hemiptera</taxon>
        <taxon>Sternorrhyncha</taxon>
        <taxon>Aleyrodoidea</taxon>
        <taxon>Aleyrodidae</taxon>
        <taxon>Aleyrodinae</taxon>
        <taxon>Bemisia</taxon>
    </lineage>
</organism>
<dbReference type="InterPro" id="IPR055272">
    <property type="entry name" value="POPDC1-3_dom"/>
</dbReference>
<dbReference type="Proteomes" id="UP001152759">
    <property type="component" value="Chromosome 8"/>
</dbReference>
<reference evidence="10" key="1">
    <citation type="submission" date="2021-12" db="EMBL/GenBank/DDBJ databases">
        <authorList>
            <person name="King R."/>
        </authorList>
    </citation>
    <scope>NUCLEOTIDE SEQUENCE</scope>
</reference>
<dbReference type="GO" id="GO:0007507">
    <property type="term" value="P:heart development"/>
    <property type="evidence" value="ECO:0007669"/>
    <property type="project" value="TreeGrafter"/>
</dbReference>
<dbReference type="Pfam" id="PF04831">
    <property type="entry name" value="POPDC1-3"/>
    <property type="match status" value="1"/>
</dbReference>
<accession>A0A9P0ALP9</accession>
<dbReference type="EMBL" id="OU963869">
    <property type="protein sequence ID" value="CAH0394443.1"/>
    <property type="molecule type" value="Genomic_DNA"/>
</dbReference>
<name>A0A9P0ALP9_BEMTA</name>
<evidence type="ECO:0000256" key="3">
    <source>
        <dbReference type="ARBA" id="ARBA00022475"/>
    </source>
</evidence>
<keyword evidence="5 8" id="KW-1133">Transmembrane helix</keyword>
<keyword evidence="11" id="KW-1185">Reference proteome</keyword>
<evidence type="ECO:0000313" key="10">
    <source>
        <dbReference type="EMBL" id="CAH0394443.1"/>
    </source>
</evidence>
<feature type="transmembrane region" description="Helical" evidence="8">
    <location>
        <begin position="12"/>
        <end position="32"/>
    </location>
</feature>
<evidence type="ECO:0000256" key="7">
    <source>
        <dbReference type="SAM" id="MobiDB-lite"/>
    </source>
</evidence>
<comment type="subcellular location">
    <subcellularLocation>
        <location evidence="2">Cell membrane</location>
    </subcellularLocation>
    <subcellularLocation>
        <location evidence="1">Membrane</location>
        <topology evidence="1">Multi-pass membrane protein</topology>
    </subcellularLocation>
</comment>
<evidence type="ECO:0000256" key="2">
    <source>
        <dbReference type="ARBA" id="ARBA00004236"/>
    </source>
</evidence>
<evidence type="ECO:0000256" key="1">
    <source>
        <dbReference type="ARBA" id="ARBA00004141"/>
    </source>
</evidence>
<dbReference type="GO" id="GO:0042383">
    <property type="term" value="C:sarcolemma"/>
    <property type="evidence" value="ECO:0007669"/>
    <property type="project" value="TreeGrafter"/>
</dbReference>
<evidence type="ECO:0000256" key="8">
    <source>
        <dbReference type="SAM" id="Phobius"/>
    </source>
</evidence>
<protein>
    <recommendedName>
        <fullName evidence="9">POPDC1-3 domain-containing protein</fullName>
    </recommendedName>
</protein>
<dbReference type="AlphaFoldDB" id="A0A9P0ALP9"/>
<evidence type="ECO:0000313" key="11">
    <source>
        <dbReference type="Proteomes" id="UP001152759"/>
    </source>
</evidence>
<dbReference type="GO" id="GO:0042391">
    <property type="term" value="P:regulation of membrane potential"/>
    <property type="evidence" value="ECO:0007669"/>
    <property type="project" value="TreeGrafter"/>
</dbReference>
<dbReference type="KEGG" id="btab:109044383"/>
<dbReference type="GO" id="GO:0051146">
    <property type="term" value="P:striated muscle cell differentiation"/>
    <property type="evidence" value="ECO:0007669"/>
    <property type="project" value="TreeGrafter"/>
</dbReference>
<proteinExistence type="predicted"/>
<evidence type="ECO:0000256" key="5">
    <source>
        <dbReference type="ARBA" id="ARBA00022989"/>
    </source>
</evidence>
<keyword evidence="6 8" id="KW-0472">Membrane</keyword>
<feature type="compositionally biased region" description="Basic and acidic residues" evidence="7">
    <location>
        <begin position="513"/>
        <end position="524"/>
    </location>
</feature>
<feature type="region of interest" description="Disordered" evidence="7">
    <location>
        <begin position="502"/>
        <end position="524"/>
    </location>
</feature>
<sequence length="524" mass="58475">MERSFEVKRLALVRYYEVILVFAIIPVESVTCRPKTPKARKRTKRDSGMANLSFAGPSAGWDLYNLMLDADNDSALNVTNGTAEEGSYCGEWEAAQHNLFQFSNLCFVSAFLAPRTYKPSVLLLRALLSTGFFISAAWAGVHVCLFDAFLWNMVLGFLNAVHTLLLIWRFCPPALSLELTELYVRVFKPLKVSKKHFKELTREVTFHQISEQETYAIEETTPADEQLSILLRGRLRVTCGGTHLHFINCYQFIDSPEWEANNQTDAQVFQVTITAEEESSYLSWSRLKLDRVLRHRPQLRVVFSHIIGKDITQKLYCLNEQVGQRFANDAQSRAVKEDLWRNLNRSVSVDAVNTGTHGHVRSTAWHKAHQAEKRKSSILSDYMVTESPDMGQQRKCWIPVVASQFPATSPFTHLQAQESEPLLSLEESERQPLISPPLRDAAPTSSALKGVSAFGGQVPLAATALAPLVTTSAASTPPGFPAGTTVTLIPVIVPVPVLATDAPAHHPRASGKKQREVTFDETKL</sequence>
<feature type="transmembrane region" description="Helical" evidence="8">
    <location>
        <begin position="122"/>
        <end position="143"/>
    </location>
</feature>
<keyword evidence="3" id="KW-1003">Cell membrane</keyword>